<accession>A0A7D4AXA4</accession>
<sequence>MAVLLLAPAGAAALANVPRQVEPSRAGAGIALVALAYAGYLALARVFGPVATSAADAAWLVLSPLPRRRVLRRTVIVLGAVSLLAGLVVALGLLAATGVQGHLALRLLAAVVLGTSATVGGMAAAVLAQASSTWDGWLLAAIVVVVVLAVLAAVHGAATPSPAVTAAAATAIVVAAAALARRAWTALERIPAHRILGASTRTGTVATAAVVMDPGALTWIIEDAHWRRRALRSRPMPRRLRGAPALAWAEWRRLVRRPLRAAVLAAAAALPAVAAHAGGGLTPVAVAAVAAGALAAAAACTTGARRDVHDPSLPRLAAAGGRSLLVARSVPPAVVGGAWLGSALAGLSLAGALGAGPWWLFGPAAAPALAAGALRMARRRPIDHSMPVIPTPVGALPTGPVIWAMTGADLASLGCAPFLAALTGHPAALGPLLIVQGLFGAAVAAAFLLTARPRPH</sequence>
<feature type="transmembrane region" description="Helical" evidence="1">
    <location>
        <begin position="137"/>
        <end position="157"/>
    </location>
</feature>
<name>A0A7D4AXA4_ACTVE</name>
<feature type="transmembrane region" description="Helical" evidence="1">
    <location>
        <begin position="428"/>
        <end position="451"/>
    </location>
</feature>
<dbReference type="InterPro" id="IPR046264">
    <property type="entry name" value="DUF6297"/>
</dbReference>
<protein>
    <submittedName>
        <fullName evidence="2">Uncharacterized protein</fullName>
    </submittedName>
</protein>
<keyword evidence="3" id="KW-1185">Reference proteome</keyword>
<feature type="transmembrane region" description="Helical" evidence="1">
    <location>
        <begin position="29"/>
        <end position="62"/>
    </location>
</feature>
<organism evidence="2 3">
    <name type="scientific">Actinomadura verrucosospora</name>
    <dbReference type="NCBI Taxonomy" id="46165"/>
    <lineage>
        <taxon>Bacteria</taxon>
        <taxon>Bacillati</taxon>
        <taxon>Actinomycetota</taxon>
        <taxon>Actinomycetes</taxon>
        <taxon>Streptosporangiales</taxon>
        <taxon>Thermomonosporaceae</taxon>
        <taxon>Actinomadura</taxon>
    </lineage>
</organism>
<keyword evidence="1" id="KW-0812">Transmembrane</keyword>
<feature type="transmembrane region" description="Helical" evidence="1">
    <location>
        <begin position="261"/>
        <end position="278"/>
    </location>
</feature>
<dbReference type="Proteomes" id="UP000501240">
    <property type="component" value="Chromosome"/>
</dbReference>
<feature type="transmembrane region" description="Helical" evidence="1">
    <location>
        <begin position="103"/>
        <end position="125"/>
    </location>
</feature>
<feature type="transmembrane region" description="Helical" evidence="1">
    <location>
        <begin position="284"/>
        <end position="304"/>
    </location>
</feature>
<feature type="transmembrane region" description="Helical" evidence="1">
    <location>
        <begin position="325"/>
        <end position="352"/>
    </location>
</feature>
<gene>
    <name evidence="2" type="ORF">ACTIVE_8762</name>
</gene>
<evidence type="ECO:0000313" key="2">
    <source>
        <dbReference type="EMBL" id="QKG27109.1"/>
    </source>
</evidence>
<evidence type="ECO:0000313" key="3">
    <source>
        <dbReference type="Proteomes" id="UP000501240"/>
    </source>
</evidence>
<proteinExistence type="predicted"/>
<dbReference type="Pfam" id="PF19814">
    <property type="entry name" value="DUF6297"/>
    <property type="match status" value="1"/>
</dbReference>
<feature type="transmembrane region" description="Helical" evidence="1">
    <location>
        <begin position="163"/>
        <end position="180"/>
    </location>
</feature>
<keyword evidence="1" id="KW-0472">Membrane</keyword>
<keyword evidence="1" id="KW-1133">Transmembrane helix</keyword>
<feature type="transmembrane region" description="Helical" evidence="1">
    <location>
        <begin position="74"/>
        <end position="97"/>
    </location>
</feature>
<feature type="transmembrane region" description="Helical" evidence="1">
    <location>
        <begin position="358"/>
        <end position="377"/>
    </location>
</feature>
<evidence type="ECO:0000256" key="1">
    <source>
        <dbReference type="SAM" id="Phobius"/>
    </source>
</evidence>
<reference evidence="2 3" key="1">
    <citation type="submission" date="2020-05" db="EMBL/GenBank/DDBJ databases">
        <title>Actinomadura verrucosospora NRRL-B18236 (PFL_A860) Genome sequencing and assembly.</title>
        <authorList>
            <person name="Samborskyy M."/>
        </authorList>
    </citation>
    <scope>NUCLEOTIDE SEQUENCE [LARGE SCALE GENOMIC DNA]</scope>
    <source>
        <strain evidence="2 3">NRRL:B18236</strain>
    </source>
</reference>
<dbReference type="EMBL" id="CP053892">
    <property type="protein sequence ID" value="QKG27109.1"/>
    <property type="molecule type" value="Genomic_DNA"/>
</dbReference>
<dbReference type="AlphaFoldDB" id="A0A7D4AXA4"/>